<dbReference type="PANTHER" id="PTHR24421">
    <property type="entry name" value="NITRATE/NITRITE SENSOR PROTEIN NARX-RELATED"/>
    <property type="match status" value="1"/>
</dbReference>
<dbReference type="Proteomes" id="UP001602013">
    <property type="component" value="Unassembled WGS sequence"/>
</dbReference>
<comment type="caution">
    <text evidence="6">The sequence shown here is derived from an EMBL/GenBank/DDBJ whole genome shotgun (WGS) entry which is preliminary data.</text>
</comment>
<keyword evidence="4" id="KW-0812">Transmembrane</keyword>
<dbReference type="Gene3D" id="1.20.5.1930">
    <property type="match status" value="1"/>
</dbReference>
<feature type="transmembrane region" description="Helical" evidence="4">
    <location>
        <begin position="152"/>
        <end position="172"/>
    </location>
</feature>
<protein>
    <submittedName>
        <fullName evidence="6">Sensor histidine kinase</fullName>
    </submittedName>
</protein>
<dbReference type="InterPro" id="IPR011712">
    <property type="entry name" value="Sig_transdc_His_kin_sub3_dim/P"/>
</dbReference>
<keyword evidence="2 6" id="KW-0418">Kinase</keyword>
<keyword evidence="3" id="KW-0902">Two-component regulatory system</keyword>
<dbReference type="RefSeq" id="WP_387411663.1">
    <property type="nucleotide sequence ID" value="NZ_JBIASD010000008.1"/>
</dbReference>
<evidence type="ECO:0000313" key="6">
    <source>
        <dbReference type="EMBL" id="MFF3666927.1"/>
    </source>
</evidence>
<accession>A0ABW6SPW1</accession>
<dbReference type="InterPro" id="IPR036890">
    <property type="entry name" value="HATPase_C_sf"/>
</dbReference>
<dbReference type="PANTHER" id="PTHR24421:SF63">
    <property type="entry name" value="SENSOR HISTIDINE KINASE DESK"/>
    <property type="match status" value="1"/>
</dbReference>
<feature type="transmembrane region" description="Helical" evidence="4">
    <location>
        <begin position="81"/>
        <end position="105"/>
    </location>
</feature>
<evidence type="ECO:0000313" key="7">
    <source>
        <dbReference type="Proteomes" id="UP001602013"/>
    </source>
</evidence>
<evidence type="ECO:0000259" key="5">
    <source>
        <dbReference type="Pfam" id="PF07730"/>
    </source>
</evidence>
<reference evidence="6 7" key="1">
    <citation type="submission" date="2024-10" db="EMBL/GenBank/DDBJ databases">
        <title>The Natural Products Discovery Center: Release of the First 8490 Sequenced Strains for Exploring Actinobacteria Biosynthetic Diversity.</title>
        <authorList>
            <person name="Kalkreuter E."/>
            <person name="Kautsar S.A."/>
            <person name="Yang D."/>
            <person name="Bader C.D."/>
            <person name="Teijaro C.N."/>
            <person name="Fluegel L."/>
            <person name="Davis C.M."/>
            <person name="Simpson J.R."/>
            <person name="Lauterbach L."/>
            <person name="Steele A.D."/>
            <person name="Gui C."/>
            <person name="Meng S."/>
            <person name="Li G."/>
            <person name="Viehrig K."/>
            <person name="Ye F."/>
            <person name="Su P."/>
            <person name="Kiefer A.F."/>
            <person name="Nichols A."/>
            <person name="Cepeda A.J."/>
            <person name="Yan W."/>
            <person name="Fan B."/>
            <person name="Jiang Y."/>
            <person name="Adhikari A."/>
            <person name="Zheng C.-J."/>
            <person name="Schuster L."/>
            <person name="Cowan T.M."/>
            <person name="Smanski M.J."/>
            <person name="Chevrette M.G."/>
            <person name="De Carvalho L.P.S."/>
            <person name="Shen B."/>
        </authorList>
    </citation>
    <scope>NUCLEOTIDE SEQUENCE [LARGE SCALE GENOMIC DNA]</scope>
    <source>
        <strain evidence="6 7">NPDC002173</strain>
    </source>
</reference>
<evidence type="ECO:0000256" key="3">
    <source>
        <dbReference type="ARBA" id="ARBA00023012"/>
    </source>
</evidence>
<keyword evidence="7" id="KW-1185">Reference proteome</keyword>
<evidence type="ECO:0000256" key="1">
    <source>
        <dbReference type="ARBA" id="ARBA00022679"/>
    </source>
</evidence>
<feature type="transmembrane region" description="Helical" evidence="4">
    <location>
        <begin position="117"/>
        <end position="140"/>
    </location>
</feature>
<sequence>MVAEGLNRARKVVRWTLNGTLILVWFLVAVTTAAALGLGILTWPRALLAVAGLVAFSVFFFRITGAVLAHRYPVRDVVAAGALSLGVTIAGGSQMTGWGFVPLAWLSLAAIGVPRRVAVLLGAGTAVVVAPFGVLGALAGTDPSISLDTTTTAGGVVGVIVYYLVMCSLFPWTNRLWVWIWRLAEEADAGREAQARLAVAEERLRFARDLHDLVGHQLSAIAVKSELAVRLTGADADAARDEMAEVRGLARTALRELRETVRGYRRLDLDAELTTVRGVLEAAGVTCRLHLPHREVPEEVAPVFAWVVREAATNVLRHSSASRCDITVRHSDEEAVLEVRNDGAAHRAEDVGSGLAGLGERMAAVGGTLEARPTGSGEFVLRAVAPLPVEVGA</sequence>
<name>A0ABW6SPW1_9ACTN</name>
<organism evidence="6 7">
    <name type="scientific">Microtetraspora malaysiensis</name>
    <dbReference type="NCBI Taxonomy" id="161358"/>
    <lineage>
        <taxon>Bacteria</taxon>
        <taxon>Bacillati</taxon>
        <taxon>Actinomycetota</taxon>
        <taxon>Actinomycetes</taxon>
        <taxon>Streptosporangiales</taxon>
        <taxon>Streptosporangiaceae</taxon>
        <taxon>Microtetraspora</taxon>
    </lineage>
</organism>
<proteinExistence type="predicted"/>
<dbReference type="Gene3D" id="3.30.565.10">
    <property type="entry name" value="Histidine kinase-like ATPase, C-terminal domain"/>
    <property type="match status" value="1"/>
</dbReference>
<keyword evidence="1" id="KW-0808">Transferase</keyword>
<feature type="transmembrane region" description="Helical" evidence="4">
    <location>
        <begin position="48"/>
        <end position="69"/>
    </location>
</feature>
<dbReference type="EMBL" id="JBIASD010000008">
    <property type="protein sequence ID" value="MFF3666927.1"/>
    <property type="molecule type" value="Genomic_DNA"/>
</dbReference>
<keyword evidence="4" id="KW-0472">Membrane</keyword>
<dbReference type="SUPFAM" id="SSF55874">
    <property type="entry name" value="ATPase domain of HSP90 chaperone/DNA topoisomerase II/histidine kinase"/>
    <property type="match status" value="1"/>
</dbReference>
<keyword evidence="4" id="KW-1133">Transmembrane helix</keyword>
<feature type="domain" description="Signal transduction histidine kinase subgroup 3 dimerisation and phosphoacceptor" evidence="5">
    <location>
        <begin position="202"/>
        <end position="266"/>
    </location>
</feature>
<evidence type="ECO:0000256" key="2">
    <source>
        <dbReference type="ARBA" id="ARBA00022777"/>
    </source>
</evidence>
<gene>
    <name evidence="6" type="ORF">ACFYXI_15120</name>
</gene>
<dbReference type="CDD" id="cd16917">
    <property type="entry name" value="HATPase_UhpB-NarQ-NarX-like"/>
    <property type="match status" value="1"/>
</dbReference>
<dbReference type="GO" id="GO:0016301">
    <property type="term" value="F:kinase activity"/>
    <property type="evidence" value="ECO:0007669"/>
    <property type="project" value="UniProtKB-KW"/>
</dbReference>
<dbReference type="InterPro" id="IPR050482">
    <property type="entry name" value="Sensor_HK_TwoCompSys"/>
</dbReference>
<dbReference type="Pfam" id="PF07730">
    <property type="entry name" value="HisKA_3"/>
    <property type="match status" value="1"/>
</dbReference>
<feature type="transmembrane region" description="Helical" evidence="4">
    <location>
        <begin position="20"/>
        <end position="41"/>
    </location>
</feature>
<evidence type="ECO:0000256" key="4">
    <source>
        <dbReference type="SAM" id="Phobius"/>
    </source>
</evidence>